<dbReference type="OrthoDB" id="630188at2759"/>
<organism evidence="2 3">
    <name type="scientific">Austropuccinia psidii MF-1</name>
    <dbReference type="NCBI Taxonomy" id="1389203"/>
    <lineage>
        <taxon>Eukaryota</taxon>
        <taxon>Fungi</taxon>
        <taxon>Dikarya</taxon>
        <taxon>Basidiomycota</taxon>
        <taxon>Pucciniomycotina</taxon>
        <taxon>Pucciniomycetes</taxon>
        <taxon>Pucciniales</taxon>
        <taxon>Sphaerophragmiaceae</taxon>
        <taxon>Austropuccinia</taxon>
    </lineage>
</organism>
<keyword evidence="1" id="KW-0472">Membrane</keyword>
<gene>
    <name evidence="2" type="ORF">O181_039263</name>
</gene>
<keyword evidence="1" id="KW-0812">Transmembrane</keyword>
<name>A0A9Q3DD20_9BASI</name>
<keyword evidence="3" id="KW-1185">Reference proteome</keyword>
<dbReference type="AlphaFoldDB" id="A0A9Q3DD20"/>
<dbReference type="Proteomes" id="UP000765509">
    <property type="component" value="Unassembled WGS sequence"/>
</dbReference>
<sequence length="697" mass="78811">MARTSTACLRFIFSILVIGCIFSALFGVGPFRSKPSAQTRPPSIQAESHQIISSLFSLANHRFTLLKASQVFSYWSPQHKPVHDPIVEASSDGSLTPPVIHITLSDRPPSLRGLPANHPIYRTYTRALKHISRAAYRVVNYDPVFGKPDFKARVSGIPGTSIRTVSERRALQAWLDCTSGEGQWRWEPISSDSSPRPLTIHKQGPSEAQCDREFYMAHDHSSFKLIMDEWNVRPSLKFRWYPSTRCDHLQPFNTSKKYMLSRRKLCQVLRKKTILIVGDSSQYALHDLLLDWTSTKQLTCANNLYCKEHLLCGDELRADWNGSSNLLEAGELDSTVYYKLPVQPLKGYLTSTQPHNTLVGNNRLTTWNTTPHYSINPNETEPSPTSSSAYSGISGPVLRFRRSDSLWASPDPLHPRFLPIWLHPNNGIRDINNYWLADSRRSNLIILSRAPLPIPKSSHFNQAFVTTTDLPSEHLQYLGRVSVNKSWPIQFGIQPVGVDAIVLMIKMALRMVLEVWLPEVLYTLLNLRGFQLKSDQIIIWRSEWRIHSDCSSVPLRTKGFNWQEWWRSRARGDGPPPHPVPPTLLSVLFPNLPVDLALATLAAKNYTLKHPHILFHNLQVIFQNQIMRVISPELGIPFIDLETKASVWRSGLLGGASSGLHGPGIDCFNYCFPSPGMTIEEGFLGGLIRILELKVEV</sequence>
<protein>
    <submittedName>
        <fullName evidence="2">Uncharacterized protein</fullName>
    </submittedName>
</protein>
<evidence type="ECO:0000313" key="2">
    <source>
        <dbReference type="EMBL" id="MBW0499548.1"/>
    </source>
</evidence>
<accession>A0A9Q3DD20</accession>
<feature type="transmembrane region" description="Helical" evidence="1">
    <location>
        <begin position="7"/>
        <end position="31"/>
    </location>
</feature>
<evidence type="ECO:0000313" key="3">
    <source>
        <dbReference type="Proteomes" id="UP000765509"/>
    </source>
</evidence>
<dbReference type="EMBL" id="AVOT02015319">
    <property type="protein sequence ID" value="MBW0499548.1"/>
    <property type="molecule type" value="Genomic_DNA"/>
</dbReference>
<keyword evidence="1" id="KW-1133">Transmembrane helix</keyword>
<proteinExistence type="predicted"/>
<evidence type="ECO:0000256" key="1">
    <source>
        <dbReference type="SAM" id="Phobius"/>
    </source>
</evidence>
<reference evidence="2" key="1">
    <citation type="submission" date="2021-03" db="EMBL/GenBank/DDBJ databases">
        <title>Draft genome sequence of rust myrtle Austropuccinia psidii MF-1, a brazilian biotype.</title>
        <authorList>
            <person name="Quecine M.C."/>
            <person name="Pachon D.M.R."/>
            <person name="Bonatelli M.L."/>
            <person name="Correr F.H."/>
            <person name="Franceschini L.M."/>
            <person name="Leite T.F."/>
            <person name="Margarido G.R.A."/>
            <person name="Almeida C.A."/>
            <person name="Ferrarezi J.A."/>
            <person name="Labate C.A."/>
        </authorList>
    </citation>
    <scope>NUCLEOTIDE SEQUENCE</scope>
    <source>
        <strain evidence="2">MF-1</strain>
    </source>
</reference>
<comment type="caution">
    <text evidence="2">The sequence shown here is derived from an EMBL/GenBank/DDBJ whole genome shotgun (WGS) entry which is preliminary data.</text>
</comment>